<reference evidence="8" key="1">
    <citation type="journal article" date="2016" name="Nat. Biotechnol.">
        <title>Sequencing wild and cultivated cassava and related species reveals extensive interspecific hybridization and genetic diversity.</title>
        <authorList>
            <person name="Bredeson J.V."/>
            <person name="Lyons J.B."/>
            <person name="Prochnik S.E."/>
            <person name="Wu G.A."/>
            <person name="Ha C.M."/>
            <person name="Edsinger-Gonzales E."/>
            <person name="Grimwood J."/>
            <person name="Schmutz J."/>
            <person name="Rabbi I.Y."/>
            <person name="Egesi C."/>
            <person name="Nauluvula P."/>
            <person name="Lebot V."/>
            <person name="Ndunguru J."/>
            <person name="Mkamilo G."/>
            <person name="Bart R.S."/>
            <person name="Setter T.L."/>
            <person name="Gleadow R.M."/>
            <person name="Kulakow P."/>
            <person name="Ferguson M.E."/>
            <person name="Rounsley S."/>
            <person name="Rokhsar D.S."/>
        </authorList>
    </citation>
    <scope>NUCLEOTIDE SEQUENCE [LARGE SCALE GENOMIC DNA]</scope>
    <source>
        <strain evidence="8">cv. AM560-2</strain>
    </source>
</reference>
<dbReference type="AlphaFoldDB" id="A0A2C9UBF2"/>
<dbReference type="Gene3D" id="3.40.30.10">
    <property type="entry name" value="Glutaredoxin"/>
    <property type="match status" value="1"/>
</dbReference>
<name>A0A2C9UBF2_MANES</name>
<proteinExistence type="inferred from homology"/>
<protein>
    <recommendedName>
        <fullName evidence="6">Thioredoxin domain-containing protein</fullName>
    </recommendedName>
</protein>
<dbReference type="OrthoDB" id="2121326at2759"/>
<evidence type="ECO:0000256" key="4">
    <source>
        <dbReference type="ARBA" id="ARBA00023157"/>
    </source>
</evidence>
<dbReference type="InterPro" id="IPR017937">
    <property type="entry name" value="Thioredoxin_CS"/>
</dbReference>
<evidence type="ECO:0000256" key="2">
    <source>
        <dbReference type="ARBA" id="ARBA00022448"/>
    </source>
</evidence>
<dbReference type="STRING" id="3983.A0A2C9UBF2"/>
<dbReference type="GO" id="GO:0009507">
    <property type="term" value="C:chloroplast"/>
    <property type="evidence" value="ECO:0000318"/>
    <property type="project" value="GO_Central"/>
</dbReference>
<evidence type="ECO:0000313" key="7">
    <source>
        <dbReference type="EMBL" id="OAY27142.1"/>
    </source>
</evidence>
<dbReference type="InterPro" id="IPR013766">
    <property type="entry name" value="Thioredoxin_domain"/>
</dbReference>
<dbReference type="Pfam" id="PF00085">
    <property type="entry name" value="Thioredoxin"/>
    <property type="match status" value="1"/>
</dbReference>
<dbReference type="PROSITE" id="PS51352">
    <property type="entry name" value="THIOREDOXIN_2"/>
    <property type="match status" value="1"/>
</dbReference>
<feature type="domain" description="Thioredoxin" evidence="6">
    <location>
        <begin position="68"/>
        <end position="202"/>
    </location>
</feature>
<keyword evidence="5" id="KW-0676">Redox-active center</keyword>
<evidence type="ECO:0000313" key="8">
    <source>
        <dbReference type="Proteomes" id="UP000091857"/>
    </source>
</evidence>
<evidence type="ECO:0000256" key="1">
    <source>
        <dbReference type="ARBA" id="ARBA00008987"/>
    </source>
</evidence>
<dbReference type="PANTHER" id="PTHR43601:SF32">
    <property type="entry name" value="THIOREDOXIN-LIKE 2-2, CHLOROPLASTIC"/>
    <property type="match status" value="1"/>
</dbReference>
<dbReference type="CDD" id="cd02947">
    <property type="entry name" value="TRX_family"/>
    <property type="match status" value="1"/>
</dbReference>
<dbReference type="PANTHER" id="PTHR43601">
    <property type="entry name" value="THIOREDOXIN, MITOCHONDRIAL"/>
    <property type="match status" value="1"/>
</dbReference>
<organism evidence="7 8">
    <name type="scientific">Manihot esculenta</name>
    <name type="common">Cassava</name>
    <name type="synonym">Jatropha manihot</name>
    <dbReference type="NCBI Taxonomy" id="3983"/>
    <lineage>
        <taxon>Eukaryota</taxon>
        <taxon>Viridiplantae</taxon>
        <taxon>Streptophyta</taxon>
        <taxon>Embryophyta</taxon>
        <taxon>Tracheophyta</taxon>
        <taxon>Spermatophyta</taxon>
        <taxon>Magnoliopsida</taxon>
        <taxon>eudicotyledons</taxon>
        <taxon>Gunneridae</taxon>
        <taxon>Pentapetalae</taxon>
        <taxon>rosids</taxon>
        <taxon>fabids</taxon>
        <taxon>Malpighiales</taxon>
        <taxon>Euphorbiaceae</taxon>
        <taxon>Crotonoideae</taxon>
        <taxon>Manihoteae</taxon>
        <taxon>Manihot</taxon>
    </lineage>
</organism>
<dbReference type="SUPFAM" id="SSF52833">
    <property type="entry name" value="Thioredoxin-like"/>
    <property type="match status" value="1"/>
</dbReference>
<keyword evidence="2" id="KW-0813">Transport</keyword>
<gene>
    <name evidence="7" type="ORF">MANES_16G102900v8</name>
</gene>
<keyword evidence="3" id="KW-0249">Electron transport</keyword>
<dbReference type="OMA" id="IHSTNEF"/>
<sequence length="232" mass="25774">MADIFRLPSFHSLRFSSSLLTSFSSTFNYLQPALPPNQNYSNSDKKIYPLVYSSAGGVSRFAPMPRKQLLSLKVHAAIAETDQPKWWEKNAGPNMIDIHSTQEFLSALSQAGDRLVIVEFYGTWCASCRALFPKLCRTAEEHPEILFLKVNFDENKPMCKSLNVKVLPYFHFYRGAHGQLESFSCSLAKFQKIKDAIAMHSTAECGNGPAKSVGELTLESVSTPKDKPAGSA</sequence>
<evidence type="ECO:0000259" key="6">
    <source>
        <dbReference type="PROSITE" id="PS51352"/>
    </source>
</evidence>
<keyword evidence="4" id="KW-1015">Disulfide bond</keyword>
<comment type="similarity">
    <text evidence="1">Belongs to the thioredoxin family.</text>
</comment>
<dbReference type="Proteomes" id="UP000091857">
    <property type="component" value="Chromosome 16"/>
</dbReference>
<dbReference type="FunFam" id="3.40.30.10:FF:000199">
    <property type="entry name" value="Thioredoxin-like 1-2, chloroplastic"/>
    <property type="match status" value="1"/>
</dbReference>
<dbReference type="GO" id="GO:0045454">
    <property type="term" value="P:cell redox homeostasis"/>
    <property type="evidence" value="ECO:0000318"/>
    <property type="project" value="GO_Central"/>
</dbReference>
<accession>A0A2C9UBF2</accession>
<dbReference type="InterPro" id="IPR036249">
    <property type="entry name" value="Thioredoxin-like_sf"/>
</dbReference>
<dbReference type="PROSITE" id="PS00194">
    <property type="entry name" value="THIOREDOXIN_1"/>
    <property type="match status" value="1"/>
</dbReference>
<keyword evidence="8" id="KW-1185">Reference proteome</keyword>
<dbReference type="Gramene" id="Manes.16G102900.1.v8.1">
    <property type="protein sequence ID" value="Manes.16G102900.1.v8.1.CDS"/>
    <property type="gene ID" value="Manes.16G102900.v8.1"/>
</dbReference>
<comment type="caution">
    <text evidence="7">The sequence shown here is derived from an EMBL/GenBank/DDBJ whole genome shotgun (WGS) entry which is preliminary data.</text>
</comment>
<evidence type="ECO:0000256" key="5">
    <source>
        <dbReference type="ARBA" id="ARBA00023284"/>
    </source>
</evidence>
<evidence type="ECO:0000256" key="3">
    <source>
        <dbReference type="ARBA" id="ARBA00022982"/>
    </source>
</evidence>
<dbReference type="EMBL" id="CM004402">
    <property type="protein sequence ID" value="OAY27142.1"/>
    <property type="molecule type" value="Genomic_DNA"/>
</dbReference>